<dbReference type="GO" id="GO:0016747">
    <property type="term" value="F:acyltransferase activity, transferring groups other than amino-acyl groups"/>
    <property type="evidence" value="ECO:0007669"/>
    <property type="project" value="InterPro"/>
</dbReference>
<dbReference type="RefSeq" id="WP_175371789.1">
    <property type="nucleotide sequence ID" value="NZ_JABWCS010000207.1"/>
</dbReference>
<dbReference type="AlphaFoldDB" id="A0A850ENY0"/>
<proteinExistence type="predicted"/>
<evidence type="ECO:0000259" key="1">
    <source>
        <dbReference type="PROSITE" id="PS51186"/>
    </source>
</evidence>
<dbReference type="PANTHER" id="PTHR43451">
    <property type="entry name" value="ACETYLTRANSFERASE (GNAT) FAMILY PROTEIN"/>
    <property type="match status" value="1"/>
</dbReference>
<dbReference type="Proteomes" id="UP000564806">
    <property type="component" value="Unassembled WGS sequence"/>
</dbReference>
<evidence type="ECO:0000313" key="2">
    <source>
        <dbReference type="EMBL" id="NUU61247.1"/>
    </source>
</evidence>
<evidence type="ECO:0000313" key="3">
    <source>
        <dbReference type="Proteomes" id="UP000564806"/>
    </source>
</evidence>
<dbReference type="InterPro" id="IPR016181">
    <property type="entry name" value="Acyl_CoA_acyltransferase"/>
</dbReference>
<keyword evidence="3" id="KW-1185">Reference proteome</keyword>
<dbReference type="EMBL" id="JABWCS010000207">
    <property type="protein sequence ID" value="NUU61247.1"/>
    <property type="molecule type" value="Genomic_DNA"/>
</dbReference>
<keyword evidence="2" id="KW-0808">Transferase</keyword>
<protein>
    <submittedName>
        <fullName evidence="2">GNAT family N-acetyltransferase</fullName>
    </submittedName>
</protein>
<dbReference type="CDD" id="cd04301">
    <property type="entry name" value="NAT_SF"/>
    <property type="match status" value="1"/>
</dbReference>
<sequence>MNEKIKIREFTKEDSQKISTIIRDNLAHVNSKDYPEKIITNMYSIFTPEYLVSLSERRKVFVAVMNNTIIGTISLDRDTIYTLFVDKDHHHLGIGRILINFIEGVARNTGITSLKLPSSITAQSFYEKLGYHKIDVVESEEYGRDIIMMKNISE</sequence>
<dbReference type="InterPro" id="IPR052564">
    <property type="entry name" value="N-acetyltrans/Recomb-assoc"/>
</dbReference>
<name>A0A850ENY0_9BACL</name>
<dbReference type="PROSITE" id="PS51186">
    <property type="entry name" value="GNAT"/>
    <property type="match status" value="1"/>
</dbReference>
<dbReference type="PANTHER" id="PTHR43451:SF1">
    <property type="entry name" value="ACETYLTRANSFERASE"/>
    <property type="match status" value="1"/>
</dbReference>
<dbReference type="InterPro" id="IPR000182">
    <property type="entry name" value="GNAT_dom"/>
</dbReference>
<dbReference type="SUPFAM" id="SSF55729">
    <property type="entry name" value="Acyl-CoA N-acyltransferases (Nat)"/>
    <property type="match status" value="1"/>
</dbReference>
<feature type="domain" description="N-acetyltransferase" evidence="1">
    <location>
        <begin position="5"/>
        <end position="153"/>
    </location>
</feature>
<gene>
    <name evidence="2" type="ORF">HPT30_12895</name>
</gene>
<organism evidence="2 3">
    <name type="scientific">Paenibacillus agri</name>
    <dbReference type="NCBI Taxonomy" id="2744309"/>
    <lineage>
        <taxon>Bacteria</taxon>
        <taxon>Bacillati</taxon>
        <taxon>Bacillota</taxon>
        <taxon>Bacilli</taxon>
        <taxon>Bacillales</taxon>
        <taxon>Paenibacillaceae</taxon>
        <taxon>Paenibacillus</taxon>
    </lineage>
</organism>
<comment type="caution">
    <text evidence="2">The sequence shown here is derived from an EMBL/GenBank/DDBJ whole genome shotgun (WGS) entry which is preliminary data.</text>
</comment>
<accession>A0A850ENY0</accession>
<reference evidence="2" key="1">
    <citation type="submission" date="2020-06" db="EMBL/GenBank/DDBJ databases">
        <title>Paenibacillus sp. nov., isolated from soil.</title>
        <authorList>
            <person name="Seo Y.L."/>
        </authorList>
    </citation>
    <scope>NUCLEOTIDE SEQUENCE [LARGE SCALE GENOMIC DNA]</scope>
    <source>
        <strain evidence="2">JW14</strain>
    </source>
</reference>
<dbReference type="Gene3D" id="3.40.630.30">
    <property type="match status" value="1"/>
</dbReference>
<dbReference type="Pfam" id="PF13673">
    <property type="entry name" value="Acetyltransf_10"/>
    <property type="match status" value="1"/>
</dbReference>